<gene>
    <name evidence="6" type="ORF">SAMN05428998_11277</name>
</gene>
<dbReference type="GO" id="GO:0003677">
    <property type="term" value="F:DNA binding"/>
    <property type="evidence" value="ECO:0007669"/>
    <property type="project" value="UniProtKB-KW"/>
</dbReference>
<dbReference type="InterPro" id="IPR036388">
    <property type="entry name" value="WH-like_DNA-bd_sf"/>
</dbReference>
<dbReference type="Pfam" id="PF03466">
    <property type="entry name" value="LysR_substrate"/>
    <property type="match status" value="1"/>
</dbReference>
<feature type="domain" description="HTH lysR-type" evidence="5">
    <location>
        <begin position="17"/>
        <end position="69"/>
    </location>
</feature>
<dbReference type="RefSeq" id="WP_085123610.1">
    <property type="nucleotide sequence ID" value="NZ_FWZX01000012.1"/>
</dbReference>
<dbReference type="InterPro" id="IPR058163">
    <property type="entry name" value="LysR-type_TF_proteobact-type"/>
</dbReference>
<comment type="similarity">
    <text evidence="1">Belongs to the LysR transcriptional regulatory family.</text>
</comment>
<dbReference type="InterPro" id="IPR036390">
    <property type="entry name" value="WH_DNA-bd_sf"/>
</dbReference>
<dbReference type="Pfam" id="PF00126">
    <property type="entry name" value="HTH_1"/>
    <property type="match status" value="1"/>
</dbReference>
<evidence type="ECO:0000256" key="2">
    <source>
        <dbReference type="ARBA" id="ARBA00023015"/>
    </source>
</evidence>
<dbReference type="Proteomes" id="UP000192917">
    <property type="component" value="Unassembled WGS sequence"/>
</dbReference>
<keyword evidence="4" id="KW-0804">Transcription</keyword>
<evidence type="ECO:0000313" key="6">
    <source>
        <dbReference type="EMBL" id="SMF36374.1"/>
    </source>
</evidence>
<reference evidence="6 7" key="1">
    <citation type="submission" date="2017-04" db="EMBL/GenBank/DDBJ databases">
        <authorList>
            <person name="Afonso C.L."/>
            <person name="Miller P.J."/>
            <person name="Scott M.A."/>
            <person name="Spackman E."/>
            <person name="Goraichik I."/>
            <person name="Dimitrov K.M."/>
            <person name="Suarez D.L."/>
            <person name="Swayne D.E."/>
        </authorList>
    </citation>
    <scope>NUCLEOTIDE SEQUENCE [LARGE SCALE GENOMIC DNA]</scope>
    <source>
        <strain evidence="6 7">USBA 355</strain>
    </source>
</reference>
<dbReference type="InterPro" id="IPR005119">
    <property type="entry name" value="LysR_subst-bd"/>
</dbReference>
<dbReference type="SUPFAM" id="SSF53850">
    <property type="entry name" value="Periplasmic binding protein-like II"/>
    <property type="match status" value="1"/>
</dbReference>
<dbReference type="SUPFAM" id="SSF46785">
    <property type="entry name" value="Winged helix' DNA-binding domain"/>
    <property type="match status" value="1"/>
</dbReference>
<protein>
    <submittedName>
        <fullName evidence="6">DNA-binding transcriptional regulator, LysR family</fullName>
    </submittedName>
</protein>
<organism evidence="6 7">
    <name type="scientific">Tistlia consotensis USBA 355</name>
    <dbReference type="NCBI Taxonomy" id="560819"/>
    <lineage>
        <taxon>Bacteria</taxon>
        <taxon>Pseudomonadati</taxon>
        <taxon>Pseudomonadota</taxon>
        <taxon>Alphaproteobacteria</taxon>
        <taxon>Rhodospirillales</taxon>
        <taxon>Rhodovibrionaceae</taxon>
        <taxon>Tistlia</taxon>
    </lineage>
</organism>
<proteinExistence type="inferred from homology"/>
<dbReference type="GO" id="GO:0003700">
    <property type="term" value="F:DNA-binding transcription factor activity"/>
    <property type="evidence" value="ECO:0007669"/>
    <property type="project" value="InterPro"/>
</dbReference>
<dbReference type="AlphaFoldDB" id="A0A1Y6C132"/>
<keyword evidence="2" id="KW-0805">Transcription regulation</keyword>
<dbReference type="Gene3D" id="1.10.10.10">
    <property type="entry name" value="Winged helix-like DNA-binding domain superfamily/Winged helix DNA-binding domain"/>
    <property type="match status" value="1"/>
</dbReference>
<evidence type="ECO:0000256" key="1">
    <source>
        <dbReference type="ARBA" id="ARBA00009437"/>
    </source>
</evidence>
<evidence type="ECO:0000259" key="5">
    <source>
        <dbReference type="PROSITE" id="PS50931"/>
    </source>
</evidence>
<evidence type="ECO:0000313" key="7">
    <source>
        <dbReference type="Proteomes" id="UP000192917"/>
    </source>
</evidence>
<dbReference type="EMBL" id="FWZX01000012">
    <property type="protein sequence ID" value="SMF36374.1"/>
    <property type="molecule type" value="Genomic_DNA"/>
</dbReference>
<dbReference type="PROSITE" id="PS50931">
    <property type="entry name" value="HTH_LYSR"/>
    <property type="match status" value="1"/>
</dbReference>
<evidence type="ECO:0000256" key="3">
    <source>
        <dbReference type="ARBA" id="ARBA00023125"/>
    </source>
</evidence>
<keyword evidence="3 6" id="KW-0238">DNA-binding</keyword>
<dbReference type="PANTHER" id="PTHR30537:SF5">
    <property type="entry name" value="HTH-TYPE TRANSCRIPTIONAL ACTIVATOR TTDR-RELATED"/>
    <property type="match status" value="1"/>
</dbReference>
<dbReference type="Gene3D" id="3.40.190.290">
    <property type="match status" value="1"/>
</dbReference>
<keyword evidence="7" id="KW-1185">Reference proteome</keyword>
<accession>A0A1Y6C132</accession>
<evidence type="ECO:0000256" key="4">
    <source>
        <dbReference type="ARBA" id="ARBA00023163"/>
    </source>
</evidence>
<dbReference type="CDD" id="cd08422">
    <property type="entry name" value="PBP2_CrgA_like"/>
    <property type="match status" value="1"/>
</dbReference>
<dbReference type="STRING" id="560819.SAMN05428998_11277"/>
<dbReference type="FunFam" id="1.10.10.10:FF:000001">
    <property type="entry name" value="LysR family transcriptional regulator"/>
    <property type="match status" value="1"/>
</dbReference>
<name>A0A1Y6C132_9PROT</name>
<sequence>MSVVIRDVLNEVSVLSLRCFVAVVQTQSFSSAARQLRVSPSAITKHVQRLEGAVNVALFHRTTRRVSVTEAGERFYSRCLAILAQIDSLAATMVSERELSGHLRVTAPPSYAATLLGPNLHRFLDEHPGMSVDVVVTSDTPNLIRDRIDVAIAVQEGPVTKLTHILLAASPRAICASPAYVERRGEPRTPDDLHHHDCLSARFSELAEPWTLRQDGEWRAINVRSRLFSDSGDLLRKACLMGAGLGNFYAFHVEKDLAEGGLVRVLEDYESKPKNVYAMIPHRQLVRPQTEAFIEFARSLTVGHAAAQRP</sequence>
<dbReference type="InterPro" id="IPR000847">
    <property type="entry name" value="LysR_HTH_N"/>
</dbReference>
<dbReference type="PANTHER" id="PTHR30537">
    <property type="entry name" value="HTH-TYPE TRANSCRIPTIONAL REGULATOR"/>
    <property type="match status" value="1"/>
</dbReference>